<dbReference type="GO" id="GO:0031533">
    <property type="term" value="C:mRNA capping enzyme complex"/>
    <property type="evidence" value="ECO:0007669"/>
    <property type="project" value="InterPro"/>
</dbReference>
<keyword evidence="3" id="KW-1185">Reference proteome</keyword>
<dbReference type="EMBL" id="JASPKY010000097">
    <property type="protein sequence ID" value="KAK9737671.1"/>
    <property type="molecule type" value="Genomic_DNA"/>
</dbReference>
<dbReference type="GO" id="GO:0003723">
    <property type="term" value="F:RNA binding"/>
    <property type="evidence" value="ECO:0007669"/>
    <property type="project" value="InterPro"/>
</dbReference>
<gene>
    <name evidence="2" type="ORF">QE152_g10520</name>
</gene>
<evidence type="ECO:0000313" key="3">
    <source>
        <dbReference type="Proteomes" id="UP001458880"/>
    </source>
</evidence>
<proteinExistence type="predicted"/>
<sequence length="113" mass="13917">MTASTSTNLTREQLEFLQKCEQEFSNRFTDSDMEYKLVKEAGIPKPPIMLNWYPKTTLLYRGPPGSRYSNYRHHHDKPYQRNYDRYRDHRDKDREREHYNDHNSQRSGDRRYR</sequence>
<reference evidence="2 3" key="1">
    <citation type="journal article" date="2024" name="BMC Genomics">
        <title>De novo assembly and annotation of Popillia japonica's genome with initial clues to its potential as an invasive pest.</title>
        <authorList>
            <person name="Cucini C."/>
            <person name="Boschi S."/>
            <person name="Funari R."/>
            <person name="Cardaioli E."/>
            <person name="Iannotti N."/>
            <person name="Marturano G."/>
            <person name="Paoli F."/>
            <person name="Bruttini M."/>
            <person name="Carapelli A."/>
            <person name="Frati F."/>
            <person name="Nardi F."/>
        </authorList>
    </citation>
    <scope>NUCLEOTIDE SEQUENCE [LARGE SCALE GENOMIC DNA]</scope>
    <source>
        <strain evidence="2">DMR45628</strain>
    </source>
</reference>
<dbReference type="Pfam" id="PF15320">
    <property type="entry name" value="RAM"/>
    <property type="match status" value="1"/>
</dbReference>
<comment type="caution">
    <text evidence="2">The sequence shown here is derived from an EMBL/GenBank/DDBJ whole genome shotgun (WGS) entry which is preliminary data.</text>
</comment>
<dbReference type="AlphaFoldDB" id="A0AAW1LUH5"/>
<evidence type="ECO:0000256" key="1">
    <source>
        <dbReference type="SAM" id="MobiDB-lite"/>
    </source>
</evidence>
<name>A0AAW1LUH5_POPJA</name>
<protein>
    <submittedName>
        <fullName evidence="2">mRNA cap methylation, RNMT-activating mini protein</fullName>
    </submittedName>
</protein>
<accession>A0AAW1LUH5</accession>
<feature type="region of interest" description="Disordered" evidence="1">
    <location>
        <begin position="63"/>
        <end position="113"/>
    </location>
</feature>
<evidence type="ECO:0000313" key="2">
    <source>
        <dbReference type="EMBL" id="KAK9737671.1"/>
    </source>
</evidence>
<dbReference type="GO" id="GO:0106005">
    <property type="term" value="P:RNA 5'-cap (guanine-N7)-methylation"/>
    <property type="evidence" value="ECO:0007669"/>
    <property type="project" value="InterPro"/>
</dbReference>
<organism evidence="2 3">
    <name type="scientific">Popillia japonica</name>
    <name type="common">Japanese beetle</name>
    <dbReference type="NCBI Taxonomy" id="7064"/>
    <lineage>
        <taxon>Eukaryota</taxon>
        <taxon>Metazoa</taxon>
        <taxon>Ecdysozoa</taxon>
        <taxon>Arthropoda</taxon>
        <taxon>Hexapoda</taxon>
        <taxon>Insecta</taxon>
        <taxon>Pterygota</taxon>
        <taxon>Neoptera</taxon>
        <taxon>Endopterygota</taxon>
        <taxon>Coleoptera</taxon>
        <taxon>Polyphaga</taxon>
        <taxon>Scarabaeiformia</taxon>
        <taxon>Scarabaeidae</taxon>
        <taxon>Rutelinae</taxon>
        <taxon>Popillia</taxon>
    </lineage>
</organism>
<dbReference type="Proteomes" id="UP001458880">
    <property type="component" value="Unassembled WGS sequence"/>
</dbReference>
<dbReference type="InterPro" id="IPR028271">
    <property type="entry name" value="RAMAC"/>
</dbReference>
<feature type="compositionally biased region" description="Basic and acidic residues" evidence="1">
    <location>
        <begin position="77"/>
        <end position="113"/>
    </location>
</feature>